<reference evidence="1 2" key="1">
    <citation type="journal article" date="2013" name="Curr. Biol.">
        <title>The Genome of the Foraminiferan Reticulomyxa filosa.</title>
        <authorList>
            <person name="Glockner G."/>
            <person name="Hulsmann N."/>
            <person name="Schleicher M."/>
            <person name="Noegel A.A."/>
            <person name="Eichinger L."/>
            <person name="Gallinger C."/>
            <person name="Pawlowski J."/>
            <person name="Sierra R."/>
            <person name="Euteneuer U."/>
            <person name="Pillet L."/>
            <person name="Moustafa A."/>
            <person name="Platzer M."/>
            <person name="Groth M."/>
            <person name="Szafranski K."/>
            <person name="Schliwa M."/>
        </authorList>
    </citation>
    <scope>NUCLEOTIDE SEQUENCE [LARGE SCALE GENOMIC DNA]</scope>
</reference>
<comment type="caution">
    <text evidence="1">The sequence shown here is derived from an EMBL/GenBank/DDBJ whole genome shotgun (WGS) entry which is preliminary data.</text>
</comment>
<keyword evidence="2" id="KW-1185">Reference proteome</keyword>
<proteinExistence type="predicted"/>
<dbReference type="GO" id="GO:0016301">
    <property type="term" value="F:kinase activity"/>
    <property type="evidence" value="ECO:0007669"/>
    <property type="project" value="TreeGrafter"/>
</dbReference>
<dbReference type="PANTHER" id="PTHR20873">
    <property type="entry name" value="L-SERYL-TRNA(SEC) KINASE"/>
    <property type="match status" value="1"/>
</dbReference>
<organism evidence="1 2">
    <name type="scientific">Reticulomyxa filosa</name>
    <dbReference type="NCBI Taxonomy" id="46433"/>
    <lineage>
        <taxon>Eukaryota</taxon>
        <taxon>Sar</taxon>
        <taxon>Rhizaria</taxon>
        <taxon>Retaria</taxon>
        <taxon>Foraminifera</taxon>
        <taxon>Monothalamids</taxon>
        <taxon>Reticulomyxidae</taxon>
        <taxon>Reticulomyxa</taxon>
    </lineage>
</organism>
<protein>
    <submittedName>
        <fullName evidence="1">Uncharacterized protein</fullName>
    </submittedName>
</protein>
<dbReference type="Gene3D" id="3.40.50.300">
    <property type="entry name" value="P-loop containing nucleotide triphosphate hydrolases"/>
    <property type="match status" value="1"/>
</dbReference>
<name>X6NLJ6_RETFI</name>
<dbReference type="PANTHER" id="PTHR20873:SF0">
    <property type="entry name" value="L-SERYL-TRNA(SEC) KINASE"/>
    <property type="match status" value="1"/>
</dbReference>
<dbReference type="GO" id="GO:0000049">
    <property type="term" value="F:tRNA binding"/>
    <property type="evidence" value="ECO:0007669"/>
    <property type="project" value="TreeGrafter"/>
</dbReference>
<evidence type="ECO:0000313" key="2">
    <source>
        <dbReference type="Proteomes" id="UP000023152"/>
    </source>
</evidence>
<sequence>MYYRSMPYIFDDCTLRTIETKNTRHVIDLTKDKTGYGIVYASTPLSQCLENNETRKGQEGRTYVPRHLIEKMDEKFQMPNTSPKQYKFENNTFVCAWKKWDENALGKFILDSFSNVIASESDRSEGEQDQKKYDHEQTLKSLRHQVDISLRKIISKYMKLFKEQTWPLDQHTWFQNLQVFRERTLYDVRSLKVVDQSEMHILVEAVQNEFEEMVESYANLIRS</sequence>
<gene>
    <name evidence="1" type="ORF">RFI_10351</name>
</gene>
<evidence type="ECO:0000313" key="1">
    <source>
        <dbReference type="EMBL" id="ETO26783.1"/>
    </source>
</evidence>
<dbReference type="Proteomes" id="UP000023152">
    <property type="component" value="Unassembled WGS sequence"/>
</dbReference>
<dbReference type="AlphaFoldDB" id="X6NLJ6"/>
<dbReference type="InterPro" id="IPR027417">
    <property type="entry name" value="P-loop_NTPase"/>
</dbReference>
<dbReference type="EMBL" id="ASPP01007638">
    <property type="protein sequence ID" value="ETO26783.1"/>
    <property type="molecule type" value="Genomic_DNA"/>
</dbReference>
<dbReference type="InterPro" id="IPR052648">
    <property type="entry name" value="Ser-tRNA(Sec)_kinase"/>
</dbReference>
<accession>X6NLJ6</accession>